<evidence type="ECO:0000256" key="1">
    <source>
        <dbReference type="ARBA" id="ARBA00006700"/>
    </source>
</evidence>
<organism evidence="4">
    <name type="scientific">marine metagenome</name>
    <dbReference type="NCBI Taxonomy" id="408172"/>
    <lineage>
        <taxon>unclassified sequences</taxon>
        <taxon>metagenomes</taxon>
        <taxon>ecological metagenomes</taxon>
    </lineage>
</organism>
<dbReference type="Pfam" id="PF00276">
    <property type="entry name" value="Ribosomal_L23"/>
    <property type="match status" value="1"/>
</dbReference>
<keyword evidence="3" id="KW-0687">Ribonucleoprotein</keyword>
<sequence length="77" mass="8709">MAQDGNWVSFRVKVEANKIQIKEAVEKIFNVTVLAINTVSVKGKFRRFGAHRGQTKGWKKAMLLLKEGDKIDMFEGA</sequence>
<dbReference type="AlphaFoldDB" id="A0A382N7I3"/>
<accession>A0A382N7I3</accession>
<dbReference type="GO" id="GO:0005840">
    <property type="term" value="C:ribosome"/>
    <property type="evidence" value="ECO:0007669"/>
    <property type="project" value="UniProtKB-KW"/>
</dbReference>
<dbReference type="InterPro" id="IPR012677">
    <property type="entry name" value="Nucleotide-bd_a/b_plait_sf"/>
</dbReference>
<dbReference type="NCBIfam" id="NF004363">
    <property type="entry name" value="PRK05738.2-4"/>
    <property type="match status" value="1"/>
</dbReference>
<dbReference type="GO" id="GO:0003735">
    <property type="term" value="F:structural constituent of ribosome"/>
    <property type="evidence" value="ECO:0007669"/>
    <property type="project" value="InterPro"/>
</dbReference>
<dbReference type="GO" id="GO:0006412">
    <property type="term" value="P:translation"/>
    <property type="evidence" value="ECO:0007669"/>
    <property type="project" value="InterPro"/>
</dbReference>
<reference evidence="4" key="1">
    <citation type="submission" date="2018-05" db="EMBL/GenBank/DDBJ databases">
        <authorList>
            <person name="Lanie J.A."/>
            <person name="Ng W.-L."/>
            <person name="Kazmierczak K.M."/>
            <person name="Andrzejewski T.M."/>
            <person name="Davidsen T.M."/>
            <person name="Wayne K.J."/>
            <person name="Tettelin H."/>
            <person name="Glass J.I."/>
            <person name="Rusch D."/>
            <person name="Podicherti R."/>
            <person name="Tsui H.-C.T."/>
            <person name="Winkler M.E."/>
        </authorList>
    </citation>
    <scope>NUCLEOTIDE SEQUENCE</scope>
</reference>
<dbReference type="EMBL" id="UINC01097755">
    <property type="protein sequence ID" value="SVC55732.1"/>
    <property type="molecule type" value="Genomic_DNA"/>
</dbReference>
<evidence type="ECO:0000313" key="4">
    <source>
        <dbReference type="EMBL" id="SVC55732.1"/>
    </source>
</evidence>
<evidence type="ECO:0000256" key="2">
    <source>
        <dbReference type="ARBA" id="ARBA00022980"/>
    </source>
</evidence>
<dbReference type="InterPro" id="IPR013025">
    <property type="entry name" value="Ribosomal_uL23-like"/>
</dbReference>
<dbReference type="Gene3D" id="3.30.70.330">
    <property type="match status" value="1"/>
</dbReference>
<name>A0A382N7I3_9ZZZZ</name>
<dbReference type="InterPro" id="IPR012678">
    <property type="entry name" value="Ribosomal_uL23/eL15/eS24_sf"/>
</dbReference>
<dbReference type="GO" id="GO:1990904">
    <property type="term" value="C:ribonucleoprotein complex"/>
    <property type="evidence" value="ECO:0007669"/>
    <property type="project" value="UniProtKB-KW"/>
</dbReference>
<protein>
    <recommendedName>
        <fullName evidence="5">50S ribosomal protein L23</fullName>
    </recommendedName>
</protein>
<dbReference type="SUPFAM" id="SSF54189">
    <property type="entry name" value="Ribosomal proteins S24e, L23 and L15e"/>
    <property type="match status" value="1"/>
</dbReference>
<comment type="similarity">
    <text evidence="1">Belongs to the universal ribosomal protein uL23 family.</text>
</comment>
<keyword evidence="2" id="KW-0689">Ribosomal protein</keyword>
<evidence type="ECO:0000256" key="3">
    <source>
        <dbReference type="ARBA" id="ARBA00023274"/>
    </source>
</evidence>
<evidence type="ECO:0008006" key="5">
    <source>
        <dbReference type="Google" id="ProtNLM"/>
    </source>
</evidence>
<proteinExistence type="inferred from homology"/>
<gene>
    <name evidence="4" type="ORF">METZ01_LOCUS308586</name>
</gene>